<name>A0A8X6Q2L4_NEPPI</name>
<accession>A0A8X6Q2L4</accession>
<reference evidence="1" key="1">
    <citation type="submission" date="2020-08" db="EMBL/GenBank/DDBJ databases">
        <title>Multicomponent nature underlies the extraordinary mechanical properties of spider dragline silk.</title>
        <authorList>
            <person name="Kono N."/>
            <person name="Nakamura H."/>
            <person name="Mori M."/>
            <person name="Yoshida Y."/>
            <person name="Ohtoshi R."/>
            <person name="Malay A.D."/>
            <person name="Moran D.A.P."/>
            <person name="Tomita M."/>
            <person name="Numata K."/>
            <person name="Arakawa K."/>
        </authorList>
    </citation>
    <scope>NUCLEOTIDE SEQUENCE</scope>
</reference>
<evidence type="ECO:0000313" key="1">
    <source>
        <dbReference type="EMBL" id="GFT96751.1"/>
    </source>
</evidence>
<dbReference type="OrthoDB" id="10379019at2759"/>
<evidence type="ECO:0000313" key="2">
    <source>
        <dbReference type="Proteomes" id="UP000887013"/>
    </source>
</evidence>
<proteinExistence type="predicted"/>
<organism evidence="1 2">
    <name type="scientific">Nephila pilipes</name>
    <name type="common">Giant wood spider</name>
    <name type="synonym">Nephila maculata</name>
    <dbReference type="NCBI Taxonomy" id="299642"/>
    <lineage>
        <taxon>Eukaryota</taxon>
        <taxon>Metazoa</taxon>
        <taxon>Ecdysozoa</taxon>
        <taxon>Arthropoda</taxon>
        <taxon>Chelicerata</taxon>
        <taxon>Arachnida</taxon>
        <taxon>Araneae</taxon>
        <taxon>Araneomorphae</taxon>
        <taxon>Entelegynae</taxon>
        <taxon>Araneoidea</taxon>
        <taxon>Nephilidae</taxon>
        <taxon>Nephila</taxon>
    </lineage>
</organism>
<protein>
    <submittedName>
        <fullName evidence="1">Uncharacterized protein</fullName>
    </submittedName>
</protein>
<dbReference type="AlphaFoldDB" id="A0A8X6Q2L4"/>
<keyword evidence="2" id="KW-1185">Reference proteome</keyword>
<comment type="caution">
    <text evidence="1">The sequence shown here is derived from an EMBL/GenBank/DDBJ whole genome shotgun (WGS) entry which is preliminary data.</text>
</comment>
<gene>
    <name evidence="1" type="ORF">NPIL_40131</name>
</gene>
<dbReference type="EMBL" id="BMAW01121985">
    <property type="protein sequence ID" value="GFT96751.1"/>
    <property type="molecule type" value="Genomic_DNA"/>
</dbReference>
<sequence>MKTIQLVLVRGQKNACSVKWLTLWPHWKRKEKKILPVKYIEIALLGRPWNKTYLNYSPSSIVRPTASSALCYYDKIRGQYLCERVIRGPCYEIVIDDYDRRYVPRGMGYWMSGNGVVVEWLPSFVGEGS</sequence>
<dbReference type="Proteomes" id="UP000887013">
    <property type="component" value="Unassembled WGS sequence"/>
</dbReference>